<organism evidence="1 2">
    <name type="scientific">Rhizocola hellebori</name>
    <dbReference type="NCBI Taxonomy" id="1392758"/>
    <lineage>
        <taxon>Bacteria</taxon>
        <taxon>Bacillati</taxon>
        <taxon>Actinomycetota</taxon>
        <taxon>Actinomycetes</taxon>
        <taxon>Micromonosporales</taxon>
        <taxon>Micromonosporaceae</taxon>
        <taxon>Rhizocola</taxon>
    </lineage>
</organism>
<gene>
    <name evidence="1" type="ORF">Rhe02_66880</name>
</gene>
<dbReference type="Proteomes" id="UP000612899">
    <property type="component" value="Unassembled WGS sequence"/>
</dbReference>
<reference evidence="1" key="1">
    <citation type="submission" date="2021-01" db="EMBL/GenBank/DDBJ databases">
        <title>Whole genome shotgun sequence of Rhizocola hellebori NBRC 109834.</title>
        <authorList>
            <person name="Komaki H."/>
            <person name="Tamura T."/>
        </authorList>
    </citation>
    <scope>NUCLEOTIDE SEQUENCE</scope>
    <source>
        <strain evidence="1">NBRC 109834</strain>
    </source>
</reference>
<dbReference type="AlphaFoldDB" id="A0A8J3VK11"/>
<sequence length="177" mass="18150">MAACVVGNWQTTEASVVAGGPLGSGSASGGSGVKVKVAATGQTEVDFTGMQPIMFSGTAMGTTVKGQFVHTGKATGQIRTGDATSFNGAWEPVGKANWGDVKVTLELTEPLKAKPFDNLPIASVVDNATNSQTGGVVDVDPLLGKAKYDCGTNTLTLTPEDNKGVTWKLTKTSDLDK</sequence>
<dbReference type="EMBL" id="BONY01000052">
    <property type="protein sequence ID" value="GIH08621.1"/>
    <property type="molecule type" value="Genomic_DNA"/>
</dbReference>
<accession>A0A8J3VK11</accession>
<comment type="caution">
    <text evidence="1">The sequence shown here is derived from an EMBL/GenBank/DDBJ whole genome shotgun (WGS) entry which is preliminary data.</text>
</comment>
<proteinExistence type="predicted"/>
<evidence type="ECO:0000313" key="1">
    <source>
        <dbReference type="EMBL" id="GIH08621.1"/>
    </source>
</evidence>
<keyword evidence="2" id="KW-1185">Reference proteome</keyword>
<evidence type="ECO:0000313" key="2">
    <source>
        <dbReference type="Proteomes" id="UP000612899"/>
    </source>
</evidence>
<protein>
    <submittedName>
        <fullName evidence="1">Uncharacterized protein</fullName>
    </submittedName>
</protein>
<name>A0A8J3VK11_9ACTN</name>